<feature type="domain" description="Peptidase S74" evidence="1">
    <location>
        <begin position="544"/>
        <end position="638"/>
    </location>
</feature>
<name>A0A1Q9C3J2_SYMMI</name>
<dbReference type="InterPro" id="IPR030392">
    <property type="entry name" value="S74_ICA"/>
</dbReference>
<dbReference type="AlphaFoldDB" id="A0A1Q9C3J2"/>
<comment type="caution">
    <text evidence="2">The sequence shown here is derived from an EMBL/GenBank/DDBJ whole genome shotgun (WGS) entry which is preliminary data.</text>
</comment>
<sequence length="642" mass="68454">MFSREIDDFQSQMPSKIENFEAFPNHSQSPDSWGPSITDSAISSALSSYDNSNEVDSKIITALLDFYTRSEVDQEIADALSNSSYYTSAQTDSLFYPRTELDSLLTATLTQFWTSGRTLSEIDDALAGSGFLDQAAADARYLVRPPGAASGSIHPIVQNQFFPPIIKNLLLQPPLAGASIFGNGSTLQITCDCYSKSESDSRYLSTSDFGPLDARYFVREPFPEGNGIFSMVQEAFTPRIIRSLLCQSPLSAQPILGNGSTLQISCDCWSKGQSDGRYPLIANFNSLGSTVTSIDNRLTNLENSGGIAPTADLNVTAASFLDTPELRSSAGDLQIQNALVTVRKEDGALLASFADGGISLDRDVTVAAASTLNATTADFAQFFVGSTAATGAPLVRCDPAGALLTIEGGAQGVLVNDTLLVNGAIAPEPSLDYLFLSGGTTWLEMNTKFAVVTGVGDPGGFCELAVINQAPTGVARLFLATNNNGAGGKGELVALASGGLQLNAPNELMAFNTTSGLANMFIEPNTGGNNNGEVIFGYGHMNASDRKLKQNIRKIPQKQVQQLFDELEPKIYDRVEGPKNQIGFVAQDVLAAGELGKALCKPMGDGELLALDYQKLSVVLWGVVKSLQKRVDKLEKKRGRSN</sequence>
<organism evidence="2 3">
    <name type="scientific">Symbiodinium microadriaticum</name>
    <name type="common">Dinoflagellate</name>
    <name type="synonym">Zooxanthella microadriatica</name>
    <dbReference type="NCBI Taxonomy" id="2951"/>
    <lineage>
        <taxon>Eukaryota</taxon>
        <taxon>Sar</taxon>
        <taxon>Alveolata</taxon>
        <taxon>Dinophyceae</taxon>
        <taxon>Suessiales</taxon>
        <taxon>Symbiodiniaceae</taxon>
        <taxon>Symbiodinium</taxon>
    </lineage>
</organism>
<dbReference type="EMBL" id="LSRX01001756">
    <property type="protein sequence ID" value="OLP77493.1"/>
    <property type="molecule type" value="Genomic_DNA"/>
</dbReference>
<accession>A0A1Q9C3J2</accession>
<proteinExistence type="predicted"/>
<evidence type="ECO:0000259" key="1">
    <source>
        <dbReference type="PROSITE" id="PS51688"/>
    </source>
</evidence>
<dbReference type="OrthoDB" id="439584at2759"/>
<dbReference type="Pfam" id="PF13884">
    <property type="entry name" value="Peptidase_S74"/>
    <property type="match status" value="1"/>
</dbReference>
<evidence type="ECO:0000313" key="2">
    <source>
        <dbReference type="EMBL" id="OLP77493.1"/>
    </source>
</evidence>
<dbReference type="PROSITE" id="PS51688">
    <property type="entry name" value="ICA"/>
    <property type="match status" value="1"/>
</dbReference>
<gene>
    <name evidence="2" type="ORF">AK812_SmicGene42436</name>
</gene>
<reference evidence="2 3" key="1">
    <citation type="submission" date="2016-02" db="EMBL/GenBank/DDBJ databases">
        <title>Genome analysis of coral dinoflagellate symbionts highlights evolutionary adaptations to a symbiotic lifestyle.</title>
        <authorList>
            <person name="Aranda M."/>
            <person name="Li Y."/>
            <person name="Liew Y.J."/>
            <person name="Baumgarten S."/>
            <person name="Simakov O."/>
            <person name="Wilson M."/>
            <person name="Piel J."/>
            <person name="Ashoor H."/>
            <person name="Bougouffa S."/>
            <person name="Bajic V.B."/>
            <person name="Ryu T."/>
            <person name="Ravasi T."/>
            <person name="Bayer T."/>
            <person name="Micklem G."/>
            <person name="Kim H."/>
            <person name="Bhak J."/>
            <person name="Lajeunesse T.C."/>
            <person name="Voolstra C.R."/>
        </authorList>
    </citation>
    <scope>NUCLEOTIDE SEQUENCE [LARGE SCALE GENOMIC DNA]</scope>
    <source>
        <strain evidence="2 3">CCMP2467</strain>
    </source>
</reference>
<dbReference type="Proteomes" id="UP000186817">
    <property type="component" value="Unassembled WGS sequence"/>
</dbReference>
<keyword evidence="3" id="KW-1185">Reference proteome</keyword>
<protein>
    <recommendedName>
        <fullName evidence="1">Peptidase S74 domain-containing protein</fullName>
    </recommendedName>
</protein>
<evidence type="ECO:0000313" key="3">
    <source>
        <dbReference type="Proteomes" id="UP000186817"/>
    </source>
</evidence>